<dbReference type="EMBL" id="BGPR01027955">
    <property type="protein sequence ID" value="GBN98829.1"/>
    <property type="molecule type" value="Genomic_DNA"/>
</dbReference>
<reference evidence="1 2" key="1">
    <citation type="journal article" date="2019" name="Sci. Rep.">
        <title>Orb-weaving spider Araneus ventricosus genome elucidates the spidroin gene catalogue.</title>
        <authorList>
            <person name="Kono N."/>
            <person name="Nakamura H."/>
            <person name="Ohtoshi R."/>
            <person name="Moran D.A.P."/>
            <person name="Shinohara A."/>
            <person name="Yoshida Y."/>
            <person name="Fujiwara M."/>
            <person name="Mori M."/>
            <person name="Tomita M."/>
            <person name="Arakawa K."/>
        </authorList>
    </citation>
    <scope>NUCLEOTIDE SEQUENCE [LARGE SCALE GENOMIC DNA]</scope>
</reference>
<keyword evidence="2" id="KW-1185">Reference proteome</keyword>
<comment type="caution">
    <text evidence="1">The sequence shown here is derived from an EMBL/GenBank/DDBJ whole genome shotgun (WGS) entry which is preliminary data.</text>
</comment>
<organism evidence="1 2">
    <name type="scientific">Araneus ventricosus</name>
    <name type="common">Orbweaver spider</name>
    <name type="synonym">Epeira ventricosa</name>
    <dbReference type="NCBI Taxonomy" id="182803"/>
    <lineage>
        <taxon>Eukaryota</taxon>
        <taxon>Metazoa</taxon>
        <taxon>Ecdysozoa</taxon>
        <taxon>Arthropoda</taxon>
        <taxon>Chelicerata</taxon>
        <taxon>Arachnida</taxon>
        <taxon>Araneae</taxon>
        <taxon>Araneomorphae</taxon>
        <taxon>Entelegynae</taxon>
        <taxon>Araneoidea</taxon>
        <taxon>Araneidae</taxon>
        <taxon>Araneus</taxon>
    </lineage>
</organism>
<protein>
    <submittedName>
        <fullName evidence="1">Uncharacterized protein</fullName>
    </submittedName>
</protein>
<gene>
    <name evidence="1" type="ORF">AVEN_265140_1</name>
</gene>
<sequence>MEKMVSRMVCEDGVAISLFCSSSDLRYLFSKSGFQLPNSPNTIRSIVTNFANTVKADLIIEFEYLKKQGKRFALSLDEWTSQKNHRYLNLNVHHKEKRFNLGLIRIHGSCTAEHTISLTKQKRLESFGFDSDTDIIGVTTDGASVMVKFGKLMSCYQQLCFAHGLQLAVVDILYKKNIEREGEH</sequence>
<evidence type="ECO:0000313" key="1">
    <source>
        <dbReference type="EMBL" id="GBN98829.1"/>
    </source>
</evidence>
<dbReference type="AlphaFoldDB" id="A0A4Y2THF1"/>
<dbReference type="InterPro" id="IPR012337">
    <property type="entry name" value="RNaseH-like_sf"/>
</dbReference>
<dbReference type="SUPFAM" id="SSF53098">
    <property type="entry name" value="Ribonuclease H-like"/>
    <property type="match status" value="1"/>
</dbReference>
<proteinExistence type="predicted"/>
<dbReference type="OrthoDB" id="7881929at2759"/>
<name>A0A4Y2THF1_ARAVE</name>
<accession>A0A4Y2THF1</accession>
<dbReference type="Proteomes" id="UP000499080">
    <property type="component" value="Unassembled WGS sequence"/>
</dbReference>
<evidence type="ECO:0000313" key="2">
    <source>
        <dbReference type="Proteomes" id="UP000499080"/>
    </source>
</evidence>